<protein>
    <recommendedName>
        <fullName evidence="6">Gustatory receptor</fullName>
    </recommendedName>
</protein>
<feature type="transmembrane region" description="Helical" evidence="6">
    <location>
        <begin position="231"/>
        <end position="252"/>
    </location>
</feature>
<accession>A0A8R2R194</accession>
<evidence type="ECO:0000256" key="6">
    <source>
        <dbReference type="RuleBase" id="RU363108"/>
    </source>
</evidence>
<keyword evidence="6" id="KW-0675">Receptor</keyword>
<evidence type="ECO:0000256" key="1">
    <source>
        <dbReference type="ARBA" id="ARBA00004651"/>
    </source>
</evidence>
<evidence type="ECO:0000256" key="5">
    <source>
        <dbReference type="ARBA" id="ARBA00023136"/>
    </source>
</evidence>
<dbReference type="GO" id="GO:0050909">
    <property type="term" value="P:sensory perception of taste"/>
    <property type="evidence" value="ECO:0007669"/>
    <property type="project" value="InterPro"/>
</dbReference>
<feature type="transmembrane region" description="Helical" evidence="6">
    <location>
        <begin position="82"/>
        <end position="101"/>
    </location>
</feature>
<dbReference type="Pfam" id="PF08395">
    <property type="entry name" value="7tm_7"/>
    <property type="match status" value="1"/>
</dbReference>
<evidence type="ECO:0000256" key="2">
    <source>
        <dbReference type="ARBA" id="ARBA00022475"/>
    </source>
</evidence>
<dbReference type="GO" id="GO:0005886">
    <property type="term" value="C:plasma membrane"/>
    <property type="evidence" value="ECO:0007669"/>
    <property type="project" value="UniProtKB-SubCell"/>
</dbReference>
<name>A0A8R2R194_BOMMO</name>
<comment type="function">
    <text evidence="6">Gustatory receptor which mediates acceptance or avoidance behavior, depending on its substrates.</text>
</comment>
<reference evidence="8" key="1">
    <citation type="journal article" date="2008" name="Insect Biochem. Mol. Biol.">
        <title>The genome of a lepidopteran model insect, the silkworm Bombyx mori.</title>
        <authorList>
            <consortium name="International Silkworm Genome Consortium"/>
        </authorList>
    </citation>
    <scope>NUCLEOTIDE SEQUENCE [LARGE SCALE GENOMIC DNA]</scope>
    <source>
        <strain evidence="8">p50T</strain>
    </source>
</reference>
<organism evidence="7 8">
    <name type="scientific">Bombyx mori</name>
    <name type="common">Silk moth</name>
    <dbReference type="NCBI Taxonomy" id="7091"/>
    <lineage>
        <taxon>Eukaryota</taxon>
        <taxon>Metazoa</taxon>
        <taxon>Ecdysozoa</taxon>
        <taxon>Arthropoda</taxon>
        <taxon>Hexapoda</taxon>
        <taxon>Insecta</taxon>
        <taxon>Pterygota</taxon>
        <taxon>Neoptera</taxon>
        <taxon>Endopterygota</taxon>
        <taxon>Lepidoptera</taxon>
        <taxon>Glossata</taxon>
        <taxon>Ditrysia</taxon>
        <taxon>Bombycoidea</taxon>
        <taxon>Bombycidae</taxon>
        <taxon>Bombycinae</taxon>
        <taxon>Bombyx</taxon>
    </lineage>
</organism>
<proteinExistence type="inferred from homology"/>
<feature type="transmembrane region" description="Helical" evidence="6">
    <location>
        <begin position="134"/>
        <end position="157"/>
    </location>
</feature>
<dbReference type="EnsemblMetazoa" id="XM_038014331.1">
    <property type="protein sequence ID" value="XP_037870259.1"/>
    <property type="gene ID" value="LOC110385576"/>
</dbReference>
<evidence type="ECO:0000313" key="7">
    <source>
        <dbReference type="EnsemblMetazoa" id="XP_037870259.1"/>
    </source>
</evidence>
<keyword evidence="4 6" id="KW-1133">Transmembrane helix</keyword>
<evidence type="ECO:0000256" key="4">
    <source>
        <dbReference type="ARBA" id="ARBA00022989"/>
    </source>
</evidence>
<feature type="transmembrane region" description="Helical" evidence="6">
    <location>
        <begin position="59"/>
        <end position="76"/>
    </location>
</feature>
<evidence type="ECO:0000256" key="3">
    <source>
        <dbReference type="ARBA" id="ARBA00022692"/>
    </source>
</evidence>
<reference evidence="7" key="2">
    <citation type="submission" date="2022-06" db="UniProtKB">
        <authorList>
            <consortium name="EnsemblMetazoa"/>
        </authorList>
    </citation>
    <scope>IDENTIFICATION</scope>
    <source>
        <strain evidence="7">p50T (Dazao)</strain>
    </source>
</reference>
<dbReference type="GO" id="GO:0007165">
    <property type="term" value="P:signal transduction"/>
    <property type="evidence" value="ECO:0007669"/>
    <property type="project" value="UniProtKB-KW"/>
</dbReference>
<sequence>MRRSTKVISLVKQSDKGEIKTCSRFMKIYFFVIYILTGFNFGFYTGCGLNFLRVIQASVLLLRSIIASYSIYVAIHFRVLEAIWYCLTFSESLMVVVCFMLSRSALSCKSLFEYLYSVDQELKKSVGPSIEVKLVLYTVVVSVLRLTVYVFCAIAYYESLHEGFSVELIYNTPCYCSDLYLVVHFTIFHSVYCRLKALRISMNEKFDVYKGTLIYKSLIDNLEEIKKSLDVPFFVILLNAVAIAMINILVTLEISYGQTMKFIRTASRYLETVLLFSSAFAPVLAADMMASEAQKIKVTLNNILQTDDSLLEDDRRKVKQFAGYVSARPFRLRACRVLSLDCTLPVTVLSICVTYLIVVVQFTHLY</sequence>
<comment type="similarity">
    <text evidence="6">Belongs to the insect chemoreceptor superfamily. Gustatory receptor (GR) family.</text>
</comment>
<dbReference type="AlphaFoldDB" id="A0A8R2R194"/>
<comment type="caution">
    <text evidence="6">Lacks conserved residue(s) required for the propagation of feature annotation.</text>
</comment>
<evidence type="ECO:0000313" key="8">
    <source>
        <dbReference type="Proteomes" id="UP000005204"/>
    </source>
</evidence>
<keyword evidence="3 6" id="KW-0812">Transmembrane</keyword>
<keyword evidence="6" id="KW-0807">Transducer</keyword>
<dbReference type="Proteomes" id="UP000005204">
    <property type="component" value="Unassembled WGS sequence"/>
</dbReference>
<keyword evidence="2 6" id="KW-1003">Cell membrane</keyword>
<feature type="transmembrane region" description="Helical" evidence="6">
    <location>
        <begin position="28"/>
        <end position="52"/>
    </location>
</feature>
<keyword evidence="5 6" id="KW-0472">Membrane</keyword>
<dbReference type="InterPro" id="IPR013604">
    <property type="entry name" value="7TM_chemorcpt"/>
</dbReference>
<comment type="subcellular location">
    <subcellularLocation>
        <location evidence="1 6">Cell membrane</location>
        <topology evidence="1 6">Multi-pass membrane protein</topology>
    </subcellularLocation>
</comment>
<keyword evidence="8" id="KW-1185">Reference proteome</keyword>
<feature type="transmembrane region" description="Helical" evidence="6">
    <location>
        <begin position="338"/>
        <end position="362"/>
    </location>
</feature>